<dbReference type="PANTHER" id="PTHR47706:SF9">
    <property type="entry name" value="NMRA-LIKE DOMAIN-CONTAINING PROTEIN-RELATED"/>
    <property type="match status" value="1"/>
</dbReference>
<keyword evidence="3" id="KW-0560">Oxidoreductase</keyword>
<keyword evidence="2" id="KW-0521">NADP</keyword>
<gene>
    <name evidence="5" type="ORF">GTA08_BOTSDO09649</name>
</gene>
<evidence type="ECO:0000256" key="3">
    <source>
        <dbReference type="ARBA" id="ARBA00023002"/>
    </source>
</evidence>
<feature type="domain" description="NAD(P)-binding" evidence="4">
    <location>
        <begin position="13"/>
        <end position="137"/>
    </location>
</feature>
<dbReference type="EMBL" id="WWBZ02000073">
    <property type="protein sequence ID" value="KAF4301918.1"/>
    <property type="molecule type" value="Genomic_DNA"/>
</dbReference>
<evidence type="ECO:0000256" key="2">
    <source>
        <dbReference type="ARBA" id="ARBA00022857"/>
    </source>
</evidence>
<evidence type="ECO:0000313" key="6">
    <source>
        <dbReference type="Proteomes" id="UP000572817"/>
    </source>
</evidence>
<protein>
    <submittedName>
        <fullName evidence="5">NmrA-like protein</fullName>
    </submittedName>
</protein>
<keyword evidence="6" id="KW-1185">Reference proteome</keyword>
<dbReference type="AlphaFoldDB" id="A0A8H4MZV7"/>
<sequence>MTSELIRKVAVVGASGNTGRAIVDALLSREFVVTAVTRASTNATFPAAVSIKTADLEVKDSFYSAFRGQDAVVSVIAKQALDSETTLIDAAVEAKVKRFISSYFGFSSSALRDSRLRKAVEAKMKSQEYLVQLSQNYDWFSWTSLATGLYFDL</sequence>
<proteinExistence type="inferred from homology"/>
<dbReference type="PANTHER" id="PTHR47706">
    <property type="entry name" value="NMRA-LIKE FAMILY PROTEIN"/>
    <property type="match status" value="1"/>
</dbReference>
<dbReference type="Gene3D" id="3.40.50.720">
    <property type="entry name" value="NAD(P)-binding Rossmann-like Domain"/>
    <property type="match status" value="1"/>
</dbReference>
<dbReference type="Pfam" id="PF13460">
    <property type="entry name" value="NAD_binding_10"/>
    <property type="match status" value="1"/>
</dbReference>
<dbReference type="InterPro" id="IPR036291">
    <property type="entry name" value="NAD(P)-bd_dom_sf"/>
</dbReference>
<evidence type="ECO:0000259" key="4">
    <source>
        <dbReference type="Pfam" id="PF13460"/>
    </source>
</evidence>
<dbReference type="OrthoDB" id="9984533at2759"/>
<comment type="similarity">
    <text evidence="1">Belongs to the NmrA-type oxidoreductase family. Isoflavone reductase subfamily.</text>
</comment>
<dbReference type="InterPro" id="IPR016040">
    <property type="entry name" value="NAD(P)-bd_dom"/>
</dbReference>
<dbReference type="GO" id="GO:0016491">
    <property type="term" value="F:oxidoreductase activity"/>
    <property type="evidence" value="ECO:0007669"/>
    <property type="project" value="UniProtKB-KW"/>
</dbReference>
<evidence type="ECO:0000256" key="1">
    <source>
        <dbReference type="ARBA" id="ARBA00005725"/>
    </source>
</evidence>
<dbReference type="Proteomes" id="UP000572817">
    <property type="component" value="Unassembled WGS sequence"/>
</dbReference>
<organism evidence="5 6">
    <name type="scientific">Botryosphaeria dothidea</name>
    <dbReference type="NCBI Taxonomy" id="55169"/>
    <lineage>
        <taxon>Eukaryota</taxon>
        <taxon>Fungi</taxon>
        <taxon>Dikarya</taxon>
        <taxon>Ascomycota</taxon>
        <taxon>Pezizomycotina</taxon>
        <taxon>Dothideomycetes</taxon>
        <taxon>Dothideomycetes incertae sedis</taxon>
        <taxon>Botryosphaeriales</taxon>
        <taxon>Botryosphaeriaceae</taxon>
        <taxon>Botryosphaeria</taxon>
    </lineage>
</organism>
<dbReference type="SUPFAM" id="SSF51735">
    <property type="entry name" value="NAD(P)-binding Rossmann-fold domains"/>
    <property type="match status" value="1"/>
</dbReference>
<evidence type="ECO:0000313" key="5">
    <source>
        <dbReference type="EMBL" id="KAF4301918.1"/>
    </source>
</evidence>
<comment type="caution">
    <text evidence="5">The sequence shown here is derived from an EMBL/GenBank/DDBJ whole genome shotgun (WGS) entry which is preliminary data.</text>
</comment>
<reference evidence="5" key="1">
    <citation type="submission" date="2020-04" db="EMBL/GenBank/DDBJ databases">
        <title>Genome Assembly and Annotation of Botryosphaeria dothidea sdau 11-99, a Latent Pathogen of Apple Fruit Ring Rot in China.</title>
        <authorList>
            <person name="Yu C."/>
            <person name="Diao Y."/>
            <person name="Lu Q."/>
            <person name="Zhao J."/>
            <person name="Cui S."/>
            <person name="Peng C."/>
            <person name="He B."/>
            <person name="Liu H."/>
        </authorList>
    </citation>
    <scope>NUCLEOTIDE SEQUENCE [LARGE SCALE GENOMIC DNA]</scope>
    <source>
        <strain evidence="5">Sdau11-99</strain>
    </source>
</reference>
<dbReference type="InterPro" id="IPR051609">
    <property type="entry name" value="NmrA/Isoflavone_reductase-like"/>
</dbReference>
<name>A0A8H4MZV7_9PEZI</name>
<accession>A0A8H4MZV7</accession>